<keyword evidence="3" id="KW-1185">Reference proteome</keyword>
<dbReference type="EMBL" id="FN649064">
    <property type="protein sequence ID" value="CBJ27709.1"/>
    <property type="molecule type" value="Genomic_DNA"/>
</dbReference>
<evidence type="ECO:0000256" key="1">
    <source>
        <dbReference type="SAM" id="MobiDB-lite"/>
    </source>
</evidence>
<feature type="region of interest" description="Disordered" evidence="1">
    <location>
        <begin position="13"/>
        <end position="42"/>
    </location>
</feature>
<dbReference type="OrthoDB" id="204613at2759"/>
<dbReference type="Gene3D" id="3.40.50.300">
    <property type="entry name" value="P-loop containing nucleotide triphosphate hydrolases"/>
    <property type="match status" value="1"/>
</dbReference>
<organism evidence="2 3">
    <name type="scientific">Ectocarpus siliculosus</name>
    <name type="common">Brown alga</name>
    <name type="synonym">Conferva siliculosa</name>
    <dbReference type="NCBI Taxonomy" id="2880"/>
    <lineage>
        <taxon>Eukaryota</taxon>
        <taxon>Sar</taxon>
        <taxon>Stramenopiles</taxon>
        <taxon>Ochrophyta</taxon>
        <taxon>PX clade</taxon>
        <taxon>Phaeophyceae</taxon>
        <taxon>Ectocarpales</taxon>
        <taxon>Ectocarpaceae</taxon>
        <taxon>Ectocarpus</taxon>
    </lineage>
</organism>
<reference evidence="2 3" key="1">
    <citation type="journal article" date="2010" name="Nature">
        <title>The Ectocarpus genome and the independent evolution of multicellularity in brown algae.</title>
        <authorList>
            <person name="Cock J.M."/>
            <person name="Sterck L."/>
            <person name="Rouze P."/>
            <person name="Scornet D."/>
            <person name="Allen A.E."/>
            <person name="Amoutzias G."/>
            <person name="Anthouard V."/>
            <person name="Artiguenave F."/>
            <person name="Aury J.M."/>
            <person name="Badger J.H."/>
            <person name="Beszteri B."/>
            <person name="Billiau K."/>
            <person name="Bonnet E."/>
            <person name="Bothwell J.H."/>
            <person name="Bowler C."/>
            <person name="Boyen C."/>
            <person name="Brownlee C."/>
            <person name="Carrano C.J."/>
            <person name="Charrier B."/>
            <person name="Cho G.Y."/>
            <person name="Coelho S.M."/>
            <person name="Collen J."/>
            <person name="Corre E."/>
            <person name="Da Silva C."/>
            <person name="Delage L."/>
            <person name="Delaroque N."/>
            <person name="Dittami S.M."/>
            <person name="Doulbeau S."/>
            <person name="Elias M."/>
            <person name="Farnham G."/>
            <person name="Gachon C.M."/>
            <person name="Gschloessl B."/>
            <person name="Heesch S."/>
            <person name="Jabbari K."/>
            <person name="Jubin C."/>
            <person name="Kawai H."/>
            <person name="Kimura K."/>
            <person name="Kloareg B."/>
            <person name="Kupper F.C."/>
            <person name="Lang D."/>
            <person name="Le Bail A."/>
            <person name="Leblanc C."/>
            <person name="Lerouge P."/>
            <person name="Lohr M."/>
            <person name="Lopez P.J."/>
            <person name="Martens C."/>
            <person name="Maumus F."/>
            <person name="Michel G."/>
            <person name="Miranda-Saavedra D."/>
            <person name="Morales J."/>
            <person name="Moreau H."/>
            <person name="Motomura T."/>
            <person name="Nagasato C."/>
            <person name="Napoli C.A."/>
            <person name="Nelson D.R."/>
            <person name="Nyvall-Collen P."/>
            <person name="Peters A.F."/>
            <person name="Pommier C."/>
            <person name="Potin P."/>
            <person name="Poulain J."/>
            <person name="Quesneville H."/>
            <person name="Read B."/>
            <person name="Rensing S.A."/>
            <person name="Ritter A."/>
            <person name="Rousvoal S."/>
            <person name="Samanta M."/>
            <person name="Samson G."/>
            <person name="Schroeder D.C."/>
            <person name="Segurens B."/>
            <person name="Strittmatter M."/>
            <person name="Tonon T."/>
            <person name="Tregear J.W."/>
            <person name="Valentin K."/>
            <person name="von Dassow P."/>
            <person name="Yamagishi T."/>
            <person name="Van de Peer Y."/>
            <person name="Wincker P."/>
        </authorList>
    </citation>
    <scope>NUCLEOTIDE SEQUENCE [LARGE SCALE GENOMIC DNA]</scope>
    <source>
        <strain evidence="3">Ec32 / CCAP1310/4</strain>
    </source>
</reference>
<dbReference type="EMBL" id="FN649740">
    <property type="protein sequence ID" value="CBJ27709.1"/>
    <property type="molecule type" value="Genomic_DNA"/>
</dbReference>
<sequence>MAFPSLNGLQFNKKGHLRPVEPHGAPPVAGSSNASSDEGDRGAVAAAAGAEVGTTLLFMHLWKCAGSSLRHLLRDWAEAKEQDIGIVVRCTDVVSKTGKICLKHHSLINERFQAPFIRLHQVVAGHFTWGFQNHVRQPYVMFTTLRNPLELFVSGQQYLNRKASRHFAHAVSLVEDTILRAIKQHQLRGDVMVPEGMGNTKSVGFIYRLVDPVQANSTQEGLVGGKTLSAGAQEAKDNLDTFWLVGVIEQYQGFMAVLQAMMDPNKSERDMWKRYAVGKYNTSPQGAGKVLAAIDPALVQEFNETLSHQWEVYSYAVDLYKHRCHQMLHTRDLDMCEVPVAPSQYTLTELERESLYQEMHPEEVSFNATEMVRAQHLWDEFRGEGSTIRNPREAEALAFFELHGFDFTDPEKRDNFVSRLRIGMPTLALGEDVFGSDDRTPEEIAAAAATEEQGGEDVKIGGNVETDRGAGAVMVDAVAGGELKREEQKKEGREDPNKLDQKAAGVTESKTMNR</sequence>
<name>D7G7G7_ECTSI</name>
<feature type="region of interest" description="Disordered" evidence="1">
    <location>
        <begin position="477"/>
        <end position="514"/>
    </location>
</feature>
<accession>D7G7G7</accession>
<protein>
    <submittedName>
        <fullName evidence="2">Uncharacterized protein</fullName>
    </submittedName>
</protein>
<dbReference type="AlphaFoldDB" id="D7G7G7"/>
<dbReference type="InterPro" id="IPR027417">
    <property type="entry name" value="P-loop_NTPase"/>
</dbReference>
<proteinExistence type="predicted"/>
<evidence type="ECO:0000313" key="2">
    <source>
        <dbReference type="EMBL" id="CBJ27709.1"/>
    </source>
</evidence>
<feature type="compositionally biased region" description="Basic and acidic residues" evidence="1">
    <location>
        <begin position="482"/>
        <end position="501"/>
    </location>
</feature>
<dbReference type="InParanoid" id="D7G7G7"/>
<dbReference type="Proteomes" id="UP000002630">
    <property type="component" value="Linkage Group LG15"/>
</dbReference>
<evidence type="ECO:0000313" key="3">
    <source>
        <dbReference type="Proteomes" id="UP000002630"/>
    </source>
</evidence>
<gene>
    <name evidence="2" type="ORF">Esi_0083_0034</name>
</gene>